<gene>
    <name evidence="1" type="ORF">ACFFIT_04935</name>
</gene>
<organism evidence="1 2">
    <name type="scientific">Thorsellia kenyensis</name>
    <dbReference type="NCBI Taxonomy" id="1549888"/>
    <lineage>
        <taxon>Bacteria</taxon>
        <taxon>Pseudomonadati</taxon>
        <taxon>Pseudomonadota</taxon>
        <taxon>Gammaproteobacteria</taxon>
        <taxon>Enterobacterales</taxon>
        <taxon>Thorselliaceae</taxon>
        <taxon>Thorsellia</taxon>
    </lineage>
</organism>
<evidence type="ECO:0000313" key="2">
    <source>
        <dbReference type="Proteomes" id="UP001589758"/>
    </source>
</evidence>
<proteinExistence type="predicted"/>
<name>A0ABV6CD10_9GAMM</name>
<protein>
    <submittedName>
        <fullName evidence="1">Trm112 family protein</fullName>
    </submittedName>
</protein>
<dbReference type="Gene3D" id="2.20.25.10">
    <property type="match status" value="1"/>
</dbReference>
<dbReference type="Proteomes" id="UP001589758">
    <property type="component" value="Unassembled WGS sequence"/>
</dbReference>
<dbReference type="SUPFAM" id="SSF158997">
    <property type="entry name" value="Trm112p-like"/>
    <property type="match status" value="1"/>
</dbReference>
<reference evidence="1 2" key="1">
    <citation type="submission" date="2024-09" db="EMBL/GenBank/DDBJ databases">
        <authorList>
            <person name="Sun Q."/>
            <person name="Mori K."/>
        </authorList>
    </citation>
    <scope>NUCLEOTIDE SEQUENCE [LARGE SCALE GENOMIC DNA]</scope>
    <source>
        <strain evidence="1 2">CCM 8545</strain>
    </source>
</reference>
<comment type="caution">
    <text evidence="1">The sequence shown here is derived from an EMBL/GenBank/DDBJ whole genome shotgun (WGS) entry which is preliminary data.</text>
</comment>
<dbReference type="RefSeq" id="WP_385876543.1">
    <property type="nucleotide sequence ID" value="NZ_JBHLXE010000048.1"/>
</dbReference>
<evidence type="ECO:0000313" key="1">
    <source>
        <dbReference type="EMBL" id="MFC0179441.1"/>
    </source>
</evidence>
<dbReference type="EMBL" id="JBHLXE010000048">
    <property type="protein sequence ID" value="MFC0179441.1"/>
    <property type="molecule type" value="Genomic_DNA"/>
</dbReference>
<dbReference type="InterPro" id="IPR005651">
    <property type="entry name" value="Trm112-like"/>
</dbReference>
<accession>A0ABV6CD10</accession>
<keyword evidence="2" id="KW-1185">Reference proteome</keyword>
<sequence length="55" mass="6401">MNLHKTLCEIATCPICHTQLHLDKENEQFICDKDKKIYPIREGIAVLLTEEAKDF</sequence>
<dbReference type="Pfam" id="PF03966">
    <property type="entry name" value="Trm112p"/>
    <property type="match status" value="1"/>
</dbReference>